<comment type="caution">
    <text evidence="1">The sequence shown here is derived from an EMBL/GenBank/DDBJ whole genome shotgun (WGS) entry which is preliminary data.</text>
</comment>
<sequence length="186" mass="20743">MKKNIGSVLGLYPTPSTIVGTVVEGKVNWSTIAHVGIVGVDFIMLSIGKERYTSIGIKENKAVSVNLVSEDMVVEADYVGLVSGSKVDKSQVFKYYMGELNVPIIDKSPLVMECELVDIYDSKDYDNFILKVVHTHVEEDRLNENGNIDYEKVRPVLFELPTASYLKTGDLVAKCWNIGKEYKISE</sequence>
<gene>
    <name evidence="1" type="ORF">rsdtw13_29090</name>
</gene>
<reference evidence="1" key="1">
    <citation type="journal article" date="2025" name="Int. J. Syst. Evol. Microbiol.">
        <title>Inconstantimicrobium mannanitabidum sp. nov., a novel member of the family Clostridiaceae isolated from anoxic soil under the treatment of reductive soil disinfestation.</title>
        <authorList>
            <person name="Ueki A."/>
            <person name="Tonouchi A."/>
            <person name="Honma S."/>
            <person name="Kaku N."/>
            <person name="Ueki K."/>
        </authorList>
    </citation>
    <scope>NUCLEOTIDE SEQUENCE</scope>
    <source>
        <strain evidence="1">TW13</strain>
    </source>
</reference>
<name>A0ACB5RFC8_9CLOT</name>
<dbReference type="Proteomes" id="UP001058074">
    <property type="component" value="Unassembled WGS sequence"/>
</dbReference>
<protein>
    <submittedName>
        <fullName evidence="1">Uncharacterized protein</fullName>
    </submittedName>
</protein>
<organism evidence="1 2">
    <name type="scientific">Inconstantimicrobium mannanitabidum</name>
    <dbReference type="NCBI Taxonomy" id="1604901"/>
    <lineage>
        <taxon>Bacteria</taxon>
        <taxon>Bacillati</taxon>
        <taxon>Bacillota</taxon>
        <taxon>Clostridia</taxon>
        <taxon>Eubacteriales</taxon>
        <taxon>Clostridiaceae</taxon>
        <taxon>Inconstantimicrobium</taxon>
    </lineage>
</organism>
<evidence type="ECO:0000313" key="2">
    <source>
        <dbReference type="Proteomes" id="UP001058074"/>
    </source>
</evidence>
<keyword evidence="2" id="KW-1185">Reference proteome</keyword>
<dbReference type="EMBL" id="BROD01000001">
    <property type="protein sequence ID" value="GKX67651.1"/>
    <property type="molecule type" value="Genomic_DNA"/>
</dbReference>
<accession>A0ACB5RFC8</accession>
<proteinExistence type="predicted"/>
<evidence type="ECO:0000313" key="1">
    <source>
        <dbReference type="EMBL" id="GKX67651.1"/>
    </source>
</evidence>